<keyword evidence="2" id="KW-1185">Reference proteome</keyword>
<organism evidence="1 2">
    <name type="scientific">Maridesulfovibrio salexigens (strain ATCC 14822 / DSM 2638 / NCIMB 8403 / VKM B-1763)</name>
    <name type="common">Desulfovibrio salexigens</name>
    <dbReference type="NCBI Taxonomy" id="526222"/>
    <lineage>
        <taxon>Bacteria</taxon>
        <taxon>Pseudomonadati</taxon>
        <taxon>Thermodesulfobacteriota</taxon>
        <taxon>Desulfovibrionia</taxon>
        <taxon>Desulfovibrionales</taxon>
        <taxon>Desulfovibrionaceae</taxon>
        <taxon>Maridesulfovibrio</taxon>
    </lineage>
</organism>
<protein>
    <recommendedName>
        <fullName evidence="3">Phospholipase D-like domain-containing protein</fullName>
    </recommendedName>
</protein>
<gene>
    <name evidence="1" type="ordered locus">Desal_0823</name>
</gene>
<dbReference type="OrthoDB" id="7063774at2"/>
<dbReference type="KEGG" id="dsa:Desal_0823"/>
<dbReference type="HOGENOM" id="CLU_782416_0_0_7"/>
<dbReference type="AlphaFoldDB" id="C6BZ65"/>
<evidence type="ECO:0000313" key="2">
    <source>
        <dbReference type="Proteomes" id="UP000002601"/>
    </source>
</evidence>
<proteinExistence type="predicted"/>
<dbReference type="CDD" id="cd09117">
    <property type="entry name" value="PLDc_Bfil_DEXD_like"/>
    <property type="match status" value="1"/>
</dbReference>
<dbReference type="RefSeq" id="WP_015850708.1">
    <property type="nucleotide sequence ID" value="NC_012881.1"/>
</dbReference>
<dbReference type="Proteomes" id="UP000002601">
    <property type="component" value="Chromosome"/>
</dbReference>
<reference evidence="1 2" key="1">
    <citation type="submission" date="2009-06" db="EMBL/GenBank/DDBJ databases">
        <title>Complete sequence of Desulfovibrio salexigens DSM 2638.</title>
        <authorList>
            <consortium name="US DOE Joint Genome Institute"/>
            <person name="Lucas S."/>
            <person name="Copeland A."/>
            <person name="Lapidus A."/>
            <person name="Glavina del Rio T."/>
            <person name="Tice H."/>
            <person name="Bruce D."/>
            <person name="Goodwin L."/>
            <person name="Pitluck S."/>
            <person name="Munk A.C."/>
            <person name="Brettin T."/>
            <person name="Detter J.C."/>
            <person name="Han C."/>
            <person name="Tapia R."/>
            <person name="Larimer F."/>
            <person name="Land M."/>
            <person name="Hauser L."/>
            <person name="Kyrpides N."/>
            <person name="Anderson I."/>
            <person name="Wall J.D."/>
            <person name="Arkin A.P."/>
            <person name="Dehal P."/>
            <person name="Chivian D."/>
            <person name="Giles B."/>
            <person name="Hazen T.C."/>
        </authorList>
    </citation>
    <scope>NUCLEOTIDE SEQUENCE [LARGE SCALE GENOMIC DNA]</scope>
    <source>
        <strain evidence="2">ATCC 14822 / DSM 2638 / NCIMB 8403 / VKM B-1763</strain>
    </source>
</reference>
<evidence type="ECO:0008006" key="3">
    <source>
        <dbReference type="Google" id="ProtNLM"/>
    </source>
</evidence>
<name>C6BZ65_MARSD</name>
<sequence>MKLLKTGEIRGAVERCEPERIAVAYVGLDWEKFIDKEKVKEVVVSPTEGSNPKGIQSLVDCLSWENVHFLDNLHCKFYIGEQSAVLGSPNLSRNGIAETGLEEAAVEITDLREIENLSSYFSEIKQSAMEKYPAEEMKKQALSDLYNIWRERERSRGAEEIEEDGEELLDFAVLSETDFYIAWYGDSDNVEYSGDIENYESLIDDEMHLAAGDKIRKGKWVLCWKINENNQPNMQVKPHWLFIDELFENAAYLKDEKYDYTTVAVMRSDKEPVKPPFELTPNVIRAFKELISSDKYLSTFVGGEGVFYIKDTFPVFKQFMADWKKMVS</sequence>
<evidence type="ECO:0000313" key="1">
    <source>
        <dbReference type="EMBL" id="ACS78889.1"/>
    </source>
</evidence>
<dbReference type="eggNOG" id="ENOG5033UKP">
    <property type="taxonomic scope" value="Bacteria"/>
</dbReference>
<dbReference type="EMBL" id="CP001649">
    <property type="protein sequence ID" value="ACS78889.1"/>
    <property type="molecule type" value="Genomic_DNA"/>
</dbReference>
<accession>C6BZ65</accession>